<evidence type="ECO:0000259" key="1">
    <source>
        <dbReference type="Pfam" id="PF07969"/>
    </source>
</evidence>
<dbReference type="AlphaFoldDB" id="A0A1F5LA02"/>
<dbReference type="STRING" id="1835702.A0A1F5LA02"/>
<dbReference type="Gene3D" id="2.30.40.10">
    <property type="entry name" value="Urease, subunit C, domain 1"/>
    <property type="match status" value="1"/>
</dbReference>
<proteinExistence type="predicted"/>
<dbReference type="InterPro" id="IPR011059">
    <property type="entry name" value="Metal-dep_hydrolase_composite"/>
</dbReference>
<comment type="caution">
    <text evidence="2">The sequence shown here is derived from an EMBL/GenBank/DDBJ whole genome shotgun (WGS) entry which is preliminary data.</text>
</comment>
<name>A0A1F5LA02_PENAI</name>
<dbReference type="OrthoDB" id="5301292at2759"/>
<dbReference type="EMBL" id="LXJU01000020">
    <property type="protein sequence ID" value="OGE49769.1"/>
    <property type="molecule type" value="Genomic_DNA"/>
</dbReference>
<dbReference type="InterPro" id="IPR013108">
    <property type="entry name" value="Amidohydro_3"/>
</dbReference>
<dbReference type="PANTHER" id="PTHR22642:SF2">
    <property type="entry name" value="PROTEIN LONG AFTER FAR-RED 3"/>
    <property type="match status" value="1"/>
</dbReference>
<dbReference type="Gene3D" id="3.10.310.70">
    <property type="match status" value="1"/>
</dbReference>
<protein>
    <recommendedName>
        <fullName evidence="1">Amidohydrolase 3 domain-containing protein</fullName>
    </recommendedName>
</protein>
<organism evidence="2 3">
    <name type="scientific">Penicillium arizonense</name>
    <dbReference type="NCBI Taxonomy" id="1835702"/>
    <lineage>
        <taxon>Eukaryota</taxon>
        <taxon>Fungi</taxon>
        <taxon>Dikarya</taxon>
        <taxon>Ascomycota</taxon>
        <taxon>Pezizomycotina</taxon>
        <taxon>Eurotiomycetes</taxon>
        <taxon>Eurotiomycetidae</taxon>
        <taxon>Eurotiales</taxon>
        <taxon>Aspergillaceae</taxon>
        <taxon>Penicillium</taxon>
    </lineage>
</organism>
<reference evidence="2 3" key="1">
    <citation type="journal article" date="2016" name="Sci. Rep.">
        <title>Penicillium arizonense, a new, genome sequenced fungal species, reveals a high chemical diversity in secreted metabolites.</title>
        <authorList>
            <person name="Grijseels S."/>
            <person name="Nielsen J.C."/>
            <person name="Randelovic M."/>
            <person name="Nielsen J."/>
            <person name="Nielsen K.F."/>
            <person name="Workman M."/>
            <person name="Frisvad J.C."/>
        </authorList>
    </citation>
    <scope>NUCLEOTIDE SEQUENCE [LARGE SCALE GENOMIC DNA]</scope>
    <source>
        <strain evidence="2 3">CBS 141311</strain>
    </source>
</reference>
<evidence type="ECO:0000313" key="2">
    <source>
        <dbReference type="EMBL" id="OGE49769.1"/>
    </source>
</evidence>
<feature type="domain" description="Amidohydrolase 3" evidence="1">
    <location>
        <begin position="59"/>
        <end position="570"/>
    </location>
</feature>
<keyword evidence="3" id="KW-1185">Reference proteome</keyword>
<dbReference type="SUPFAM" id="SSF51556">
    <property type="entry name" value="Metallo-dependent hydrolases"/>
    <property type="match status" value="1"/>
</dbReference>
<dbReference type="RefSeq" id="XP_022485220.1">
    <property type="nucleotide sequence ID" value="XM_022634930.1"/>
</dbReference>
<dbReference type="GeneID" id="34579664"/>
<gene>
    <name evidence="2" type="ORF">PENARI_c020G00813</name>
</gene>
<dbReference type="PANTHER" id="PTHR22642">
    <property type="entry name" value="IMIDAZOLONEPROPIONASE"/>
    <property type="match status" value="1"/>
</dbReference>
<dbReference type="Gene3D" id="3.20.20.140">
    <property type="entry name" value="Metal-dependent hydrolases"/>
    <property type="match status" value="1"/>
</dbReference>
<sequence>MDADRENSVDVVYTDGQIIIDANGPPAQAVFIKAGRIAVVGSNEDVLAAAGPGVSCSSLNGATVIPGLIDTHPHLLHFAAFKGSLLDISDAKNHGEIVEAIRRKAEQTPHGSWIMTSPVGESHWFHRRSYRDLEEGNLPDRHILDLASADHPIMIHALAPKDPNVCAFNTAALKILGIGRSTPDRVNDVWIEKDDEGHPTGILRGSVTNYYNNDPFFVSLLNKMPPLIQPDVVPAALAQAMKDYNALGITTIYEGHAMEFPHIGAYQAFRAQNLLSVRVQTCPELQPGAFPADPKKTIAEINSTLEKALSLREVQDDWLRIEGITACTYGPCYTGCSLVKDGYLSPSGEVTTGKRSISEDNLRAAFEFCAKRGLRLNLCSVSPDEHDDHFAMAVEVMEKYGLKQTGWLLQHGMIIRPDQIKRLVELGFDMTVSTAFTFGEAEIYEKRIGSSVLENVNPFRLLLDAGLNVAASMDWGPTNPFEQMQLAITHRMYPSGRSNAGPAQVVNRAEAYEMWTRHGAKVLGWHDIGSISPGNHADLAILDRNPITCGLDALPSTRVLRTLIGGRVVYDNGDLPAASQV</sequence>
<dbReference type="GO" id="GO:0016810">
    <property type="term" value="F:hydrolase activity, acting on carbon-nitrogen (but not peptide) bonds"/>
    <property type="evidence" value="ECO:0007669"/>
    <property type="project" value="InterPro"/>
</dbReference>
<dbReference type="Pfam" id="PF07969">
    <property type="entry name" value="Amidohydro_3"/>
    <property type="match status" value="1"/>
</dbReference>
<dbReference type="InterPro" id="IPR032466">
    <property type="entry name" value="Metal_Hydrolase"/>
</dbReference>
<dbReference type="SUPFAM" id="SSF51338">
    <property type="entry name" value="Composite domain of metallo-dependent hydrolases"/>
    <property type="match status" value="1"/>
</dbReference>
<evidence type="ECO:0000313" key="3">
    <source>
        <dbReference type="Proteomes" id="UP000177622"/>
    </source>
</evidence>
<dbReference type="Proteomes" id="UP000177622">
    <property type="component" value="Unassembled WGS sequence"/>
</dbReference>
<accession>A0A1F5LA02</accession>